<sequence length="586" mass="65647">MPKSQQQIDWLNNYYDENNINGDILEKSQAIADKYNKQFNTEGFVKGPKGRITMKDGGLAAQTVGGHMADRKRILDQQPRAIRNEEDEMKRLKAVSDIRTRPYVGDKMLLMEANNITHQQVKNHFEERARQEANRARKAGGQALIDFEESRSKKDTSNKYAAKMWTEYKHDKEGYLRKLRNGLISLKTGKAITGDSEEDFLYSALNPANGHIQSMSNGNRAGKGVAEVADEDSAESAKGANFMVHRKESERDIDNEYSSMAGSSQYPTRKGGLLRSSKDQAEYRTGNKRLGYTSGSMGKVDSQMSFFNNDFGGYGSSDEYTSESPAFYNDRLGTPQPKTKISKDDTFDIQTRSHGSGFVPPFKQQSISDAVHPKHSKSMHIGSQPSNQVDKWSNIGSVSLGESGTMGGRTLKRKCQPDRQLESKREAKQPQTQRLYNGLNLEGGVDDQEPNLVEEFFKCNNYMMQDIAMFHAHPYTHGDANREGLYEVSNNAAYPEGNLRNRSMANRENFPLDGTNHLTGDSAENAILIPDDDEAEGARENQSIGNETRCNEKLSTKEGDEPGYLAGASSVKGYTNAWYYQGRLRR</sequence>
<evidence type="ECO:0000313" key="3">
    <source>
        <dbReference type="Proteomes" id="UP000672032"/>
    </source>
</evidence>
<dbReference type="EMBL" id="CP063406">
    <property type="protein sequence ID" value="QSZ30842.1"/>
    <property type="molecule type" value="Genomic_DNA"/>
</dbReference>
<dbReference type="AlphaFoldDB" id="A0A8A3P1I4"/>
<proteinExistence type="predicted"/>
<dbReference type="OrthoDB" id="3549727at2759"/>
<feature type="region of interest" description="Disordered" evidence="1">
    <location>
        <begin position="533"/>
        <end position="563"/>
    </location>
</feature>
<protein>
    <submittedName>
        <fullName evidence="2">Uncharacterized protein</fullName>
    </submittedName>
</protein>
<feature type="compositionally biased region" description="Basic and acidic residues" evidence="1">
    <location>
        <begin position="415"/>
        <end position="428"/>
    </location>
</feature>
<feature type="region of interest" description="Disordered" evidence="1">
    <location>
        <begin position="400"/>
        <end position="431"/>
    </location>
</feature>
<evidence type="ECO:0000313" key="2">
    <source>
        <dbReference type="EMBL" id="QSZ30842.1"/>
    </source>
</evidence>
<dbReference type="Proteomes" id="UP000672032">
    <property type="component" value="Chromosome 2"/>
</dbReference>
<evidence type="ECO:0000256" key="1">
    <source>
        <dbReference type="SAM" id="MobiDB-lite"/>
    </source>
</evidence>
<name>A0A8A3P1I4_9HELO</name>
<feature type="compositionally biased region" description="Basic and acidic residues" evidence="1">
    <location>
        <begin position="549"/>
        <end position="560"/>
    </location>
</feature>
<accession>A0A8A3P1I4</accession>
<gene>
    <name evidence="2" type="ORF">DSL72_000400</name>
</gene>
<reference evidence="2" key="1">
    <citation type="submission" date="2020-10" db="EMBL/GenBank/DDBJ databases">
        <title>Genome Sequence of Monilinia vaccinii-corymbosi Sheds Light on Mummy Berry Disease Infection of Blueberry and Mating Type.</title>
        <authorList>
            <person name="Yow A.G."/>
            <person name="Zhang Y."/>
            <person name="Bansal K."/>
            <person name="Eacker S.M."/>
            <person name="Sullivan S."/>
            <person name="Liachko I."/>
            <person name="Cubeta M.A."/>
            <person name="Rollins J.A."/>
            <person name="Ashrafi H."/>
        </authorList>
    </citation>
    <scope>NUCLEOTIDE SEQUENCE</scope>
    <source>
        <strain evidence="2">RL-1</strain>
    </source>
</reference>
<keyword evidence="3" id="KW-1185">Reference proteome</keyword>
<organism evidence="2 3">
    <name type="scientific">Monilinia vaccinii-corymbosi</name>
    <dbReference type="NCBI Taxonomy" id="61207"/>
    <lineage>
        <taxon>Eukaryota</taxon>
        <taxon>Fungi</taxon>
        <taxon>Dikarya</taxon>
        <taxon>Ascomycota</taxon>
        <taxon>Pezizomycotina</taxon>
        <taxon>Leotiomycetes</taxon>
        <taxon>Helotiales</taxon>
        <taxon>Sclerotiniaceae</taxon>
        <taxon>Monilinia</taxon>
    </lineage>
</organism>